<evidence type="ECO:0000313" key="4">
    <source>
        <dbReference type="Proteomes" id="UP000192656"/>
    </source>
</evidence>
<keyword evidence="1" id="KW-0233">DNA recombination</keyword>
<evidence type="ECO:0000313" key="3">
    <source>
        <dbReference type="EMBL" id="SMC32216.1"/>
    </source>
</evidence>
<name>A0A1W1Y7T5_9HYPH</name>
<dbReference type="OrthoDB" id="9808346at2"/>
<dbReference type="Gene3D" id="1.10.443.10">
    <property type="entry name" value="Intergrase catalytic core"/>
    <property type="match status" value="1"/>
</dbReference>
<dbReference type="GO" id="GO:0015074">
    <property type="term" value="P:DNA integration"/>
    <property type="evidence" value="ECO:0007669"/>
    <property type="project" value="InterPro"/>
</dbReference>
<dbReference type="Proteomes" id="UP000192656">
    <property type="component" value="Unassembled WGS sequence"/>
</dbReference>
<evidence type="ECO:0008006" key="5">
    <source>
        <dbReference type="Google" id="ProtNLM"/>
    </source>
</evidence>
<evidence type="ECO:0000256" key="1">
    <source>
        <dbReference type="ARBA" id="ARBA00023172"/>
    </source>
</evidence>
<dbReference type="STRING" id="937218.SAMN06297251_1015"/>
<evidence type="ECO:0000256" key="2">
    <source>
        <dbReference type="SAM" id="MobiDB-lite"/>
    </source>
</evidence>
<sequence length="305" mass="34993">MAEDVGCAEVILSYVEAALRRVAVPDDLRMRAKKLIEFWGDKQLSDIGVDTCEAYVEWRGKLPFARRELDEFRAAIARAHARKLCRDKPTVTIPQKGKSRRDYLTRDQAAALFWHLYKTRKVQHEHTTKRFPMRHIVPFVLAPLYTGTRSRRIWQASLVRQEGRPFLDPESGVFYCAFPGKDVSETKQAGSIRIPDRLRTNARRSAKTKTYVCEYRGKPSDPKKALAKAFDQVFGEGHPFVRHSLRHTRATWLLWAGEDVGDITAYLSMTREMLMKVYGHQHPDANKNVGKALSTGRAGRRRPSI</sequence>
<keyword evidence="4" id="KW-1185">Reference proteome</keyword>
<dbReference type="InterPro" id="IPR013762">
    <property type="entry name" value="Integrase-like_cat_sf"/>
</dbReference>
<dbReference type="AlphaFoldDB" id="A0A1W1Y7T5"/>
<proteinExistence type="predicted"/>
<dbReference type="EMBL" id="FWXR01000001">
    <property type="protein sequence ID" value="SMC32216.1"/>
    <property type="molecule type" value="Genomic_DNA"/>
</dbReference>
<dbReference type="GO" id="GO:0006310">
    <property type="term" value="P:DNA recombination"/>
    <property type="evidence" value="ECO:0007669"/>
    <property type="project" value="UniProtKB-KW"/>
</dbReference>
<accession>A0A1W1Y7T5</accession>
<reference evidence="3 4" key="1">
    <citation type="submission" date="2017-04" db="EMBL/GenBank/DDBJ databases">
        <authorList>
            <person name="Afonso C.L."/>
            <person name="Miller P.J."/>
            <person name="Scott M.A."/>
            <person name="Spackman E."/>
            <person name="Goraichik I."/>
            <person name="Dimitrov K.M."/>
            <person name="Suarez D.L."/>
            <person name="Swayne D.E."/>
        </authorList>
    </citation>
    <scope>NUCLEOTIDE SEQUENCE [LARGE SCALE GENOMIC DNA]</scope>
    <source>
        <strain evidence="3 4">CGMCC 1.10972</strain>
    </source>
</reference>
<dbReference type="InterPro" id="IPR011010">
    <property type="entry name" value="DNA_brk_join_enz"/>
</dbReference>
<protein>
    <recommendedName>
        <fullName evidence="5">Phage integrase family protein</fullName>
    </recommendedName>
</protein>
<gene>
    <name evidence="3" type="ORF">SAMN06297251_1015</name>
</gene>
<dbReference type="SUPFAM" id="SSF56349">
    <property type="entry name" value="DNA breaking-rejoining enzymes"/>
    <property type="match status" value="1"/>
</dbReference>
<feature type="region of interest" description="Disordered" evidence="2">
    <location>
        <begin position="285"/>
        <end position="305"/>
    </location>
</feature>
<dbReference type="RefSeq" id="WP_084407735.1">
    <property type="nucleotide sequence ID" value="NZ_FWXR01000001.1"/>
</dbReference>
<dbReference type="GO" id="GO:0003677">
    <property type="term" value="F:DNA binding"/>
    <property type="evidence" value="ECO:0007669"/>
    <property type="project" value="InterPro"/>
</dbReference>
<organism evidence="3 4">
    <name type="scientific">Fulvimarina manganoxydans</name>
    <dbReference type="NCBI Taxonomy" id="937218"/>
    <lineage>
        <taxon>Bacteria</taxon>
        <taxon>Pseudomonadati</taxon>
        <taxon>Pseudomonadota</taxon>
        <taxon>Alphaproteobacteria</taxon>
        <taxon>Hyphomicrobiales</taxon>
        <taxon>Aurantimonadaceae</taxon>
        <taxon>Fulvimarina</taxon>
    </lineage>
</organism>